<gene>
    <name evidence="7" type="ORF">GCM10009710_30780</name>
</gene>
<dbReference type="Proteomes" id="UP001501057">
    <property type="component" value="Unassembled WGS sequence"/>
</dbReference>
<feature type="domain" description="Tyr recombinase" evidence="5">
    <location>
        <begin position="174"/>
        <end position="391"/>
    </location>
</feature>
<evidence type="ECO:0000313" key="7">
    <source>
        <dbReference type="EMBL" id="GAA1748574.1"/>
    </source>
</evidence>
<dbReference type="InterPro" id="IPR004107">
    <property type="entry name" value="Integrase_SAM-like_N"/>
</dbReference>
<dbReference type="PANTHER" id="PTHR30349:SF91">
    <property type="entry name" value="INTA PROTEIN"/>
    <property type="match status" value="1"/>
</dbReference>
<dbReference type="InterPro" id="IPR013762">
    <property type="entry name" value="Integrase-like_cat_sf"/>
</dbReference>
<evidence type="ECO:0000256" key="3">
    <source>
        <dbReference type="ARBA" id="ARBA00023172"/>
    </source>
</evidence>
<evidence type="ECO:0000259" key="6">
    <source>
        <dbReference type="PROSITE" id="PS51900"/>
    </source>
</evidence>
<dbReference type="Pfam" id="PF00589">
    <property type="entry name" value="Phage_integrase"/>
    <property type="match status" value="1"/>
</dbReference>
<evidence type="ECO:0000313" key="8">
    <source>
        <dbReference type="Proteomes" id="UP001501057"/>
    </source>
</evidence>
<evidence type="ECO:0000256" key="4">
    <source>
        <dbReference type="PROSITE-ProRule" id="PRU01248"/>
    </source>
</evidence>
<dbReference type="InterPro" id="IPR011010">
    <property type="entry name" value="DNA_brk_join_enz"/>
</dbReference>
<dbReference type="EMBL" id="BAAAME010000005">
    <property type="protein sequence ID" value="GAA1748574.1"/>
    <property type="molecule type" value="Genomic_DNA"/>
</dbReference>
<keyword evidence="2 4" id="KW-0238">DNA-binding</keyword>
<dbReference type="InterPro" id="IPR050090">
    <property type="entry name" value="Tyrosine_recombinase_XerCD"/>
</dbReference>
<reference evidence="8" key="1">
    <citation type="journal article" date="2019" name="Int. J. Syst. Evol. Microbiol.">
        <title>The Global Catalogue of Microorganisms (GCM) 10K type strain sequencing project: providing services to taxonomists for standard genome sequencing and annotation.</title>
        <authorList>
            <consortium name="The Broad Institute Genomics Platform"/>
            <consortium name="The Broad Institute Genome Sequencing Center for Infectious Disease"/>
            <person name="Wu L."/>
            <person name="Ma J."/>
        </authorList>
    </citation>
    <scope>NUCLEOTIDE SEQUENCE [LARGE SCALE GENOMIC DNA]</scope>
    <source>
        <strain evidence="8">JCM 13518</strain>
    </source>
</reference>
<dbReference type="PROSITE" id="PS51898">
    <property type="entry name" value="TYR_RECOMBINASE"/>
    <property type="match status" value="1"/>
</dbReference>
<accession>A0ABP4W7D5</accession>
<keyword evidence="1" id="KW-0229">DNA integration</keyword>
<dbReference type="PROSITE" id="PS51900">
    <property type="entry name" value="CB"/>
    <property type="match status" value="1"/>
</dbReference>
<keyword evidence="3" id="KW-0233">DNA recombination</keyword>
<dbReference type="Pfam" id="PF14659">
    <property type="entry name" value="Phage_int_SAM_3"/>
    <property type="match status" value="1"/>
</dbReference>
<dbReference type="SUPFAM" id="SSF56349">
    <property type="entry name" value="DNA breaking-rejoining enzymes"/>
    <property type="match status" value="1"/>
</dbReference>
<comment type="caution">
    <text evidence="7">The sequence shown here is derived from an EMBL/GenBank/DDBJ whole genome shotgun (WGS) entry which is preliminary data.</text>
</comment>
<dbReference type="PANTHER" id="PTHR30349">
    <property type="entry name" value="PHAGE INTEGRASE-RELATED"/>
    <property type="match status" value="1"/>
</dbReference>
<keyword evidence="8" id="KW-1185">Reference proteome</keyword>
<protein>
    <submittedName>
        <fullName evidence="7">Site-specific integrase</fullName>
    </submittedName>
</protein>
<evidence type="ECO:0000256" key="1">
    <source>
        <dbReference type="ARBA" id="ARBA00022908"/>
    </source>
</evidence>
<dbReference type="InterPro" id="IPR044068">
    <property type="entry name" value="CB"/>
</dbReference>
<dbReference type="RefSeq" id="WP_344203191.1">
    <property type="nucleotide sequence ID" value="NZ_BAAAME010000005.1"/>
</dbReference>
<dbReference type="InterPro" id="IPR002104">
    <property type="entry name" value="Integrase_catalytic"/>
</dbReference>
<sequence>MTGRNPNAASTVYLGNDGRWHGRVSVGVKGDGSPDRRHVTGKTKSTVVTKVRKLEKLRDAARTPAVGSKWTVETWLLYWLESIVRPSLRHSSYQAYRTAVVKHLIPVIGAQRLDRLTPEHLESAYSRMIQRGARPATAHQAHRTVRTALGEAERRNHVVRNVATLARAPRVHVEQVEPLTLEEVQLILAEAKEVRNGARWAVALALGLRQGEALALRWSDIDLETRSLRVRATRLRPVYEHGCGGTCGKTPGRCPHARRSNGVLGPTKSSAGQRVIGLPTALVDLLEHHREVQASERRHAASLWTEEDWVFANHTGGPINLNSDYVAWRDLLKSAGVRHVRLHDARHTAATVLLVLGVPERTVMSIMGWSSTSMAARYQHVTDPIRREVADRVGELLFPPTT</sequence>
<evidence type="ECO:0000256" key="2">
    <source>
        <dbReference type="ARBA" id="ARBA00023125"/>
    </source>
</evidence>
<dbReference type="Gene3D" id="1.10.150.130">
    <property type="match status" value="1"/>
</dbReference>
<dbReference type="Gene3D" id="1.10.443.10">
    <property type="entry name" value="Intergrase catalytic core"/>
    <property type="match status" value="1"/>
</dbReference>
<dbReference type="CDD" id="cd01189">
    <property type="entry name" value="INT_ICEBs1_C_like"/>
    <property type="match status" value="1"/>
</dbReference>
<proteinExistence type="predicted"/>
<feature type="domain" description="Core-binding (CB)" evidence="6">
    <location>
        <begin position="70"/>
        <end position="153"/>
    </location>
</feature>
<evidence type="ECO:0000259" key="5">
    <source>
        <dbReference type="PROSITE" id="PS51898"/>
    </source>
</evidence>
<name>A0ABP4W7D5_9ACTN</name>
<organism evidence="7 8">
    <name type="scientific">Aeromicrobium alkaliterrae</name>
    <dbReference type="NCBI Taxonomy" id="302168"/>
    <lineage>
        <taxon>Bacteria</taxon>
        <taxon>Bacillati</taxon>
        <taxon>Actinomycetota</taxon>
        <taxon>Actinomycetes</taxon>
        <taxon>Propionibacteriales</taxon>
        <taxon>Nocardioidaceae</taxon>
        <taxon>Aeromicrobium</taxon>
    </lineage>
</organism>
<dbReference type="InterPro" id="IPR010998">
    <property type="entry name" value="Integrase_recombinase_N"/>
</dbReference>